<dbReference type="HOGENOM" id="CLU_1198756_0_0_10"/>
<reference evidence="7 8" key="1">
    <citation type="submission" date="2013-12" db="EMBL/GenBank/DDBJ databases">
        <authorList>
            <consortium name="DOE Joint Genome Institute"/>
            <person name="Eisen J."/>
            <person name="Huntemann M."/>
            <person name="Han J."/>
            <person name="Chen A."/>
            <person name="Kyrpides N."/>
            <person name="Mavromatis K."/>
            <person name="Markowitz V."/>
            <person name="Palaniappan K."/>
            <person name="Ivanova N."/>
            <person name="Schaumberg A."/>
            <person name="Pati A."/>
            <person name="Liolios K."/>
            <person name="Nordberg H.P."/>
            <person name="Cantor M.N."/>
            <person name="Hua S.X."/>
            <person name="Woyke T."/>
        </authorList>
    </citation>
    <scope>NUCLEOTIDE SEQUENCE [LARGE SCALE GENOMIC DNA]</scope>
    <source>
        <strain evidence="8">DSM 19437</strain>
    </source>
</reference>
<dbReference type="GO" id="GO:0006865">
    <property type="term" value="P:amino acid transport"/>
    <property type="evidence" value="ECO:0007669"/>
    <property type="project" value="InterPro"/>
</dbReference>
<evidence type="ECO:0000313" key="8">
    <source>
        <dbReference type="Proteomes" id="UP000003586"/>
    </source>
</evidence>
<evidence type="ECO:0000256" key="1">
    <source>
        <dbReference type="ARBA" id="ARBA00004651"/>
    </source>
</evidence>
<evidence type="ECO:0000256" key="3">
    <source>
        <dbReference type="ARBA" id="ARBA00022692"/>
    </source>
</evidence>
<evidence type="ECO:0000256" key="5">
    <source>
        <dbReference type="ARBA" id="ARBA00023136"/>
    </source>
</evidence>
<feature type="transmembrane region" description="Helical" evidence="6">
    <location>
        <begin position="12"/>
        <end position="34"/>
    </location>
</feature>
<gene>
    <name evidence="7" type="ORF">NIASO_00850</name>
</gene>
<dbReference type="STRING" id="929713.NIASO_00850"/>
<evidence type="ECO:0000256" key="2">
    <source>
        <dbReference type="ARBA" id="ARBA00022475"/>
    </source>
</evidence>
<organism evidence="7 8">
    <name type="scientific">Niabella soli DSM 19437</name>
    <dbReference type="NCBI Taxonomy" id="929713"/>
    <lineage>
        <taxon>Bacteria</taxon>
        <taxon>Pseudomonadati</taxon>
        <taxon>Bacteroidota</taxon>
        <taxon>Chitinophagia</taxon>
        <taxon>Chitinophagales</taxon>
        <taxon>Chitinophagaceae</taxon>
        <taxon>Niabella</taxon>
    </lineage>
</organism>
<dbReference type="GO" id="GO:0005886">
    <property type="term" value="C:plasma membrane"/>
    <property type="evidence" value="ECO:0007669"/>
    <property type="project" value="UniProtKB-SubCell"/>
</dbReference>
<feature type="transmembrane region" description="Helical" evidence="6">
    <location>
        <begin position="119"/>
        <end position="143"/>
    </location>
</feature>
<dbReference type="RefSeq" id="WP_008581870.1">
    <property type="nucleotide sequence ID" value="NZ_CP007035.1"/>
</dbReference>
<dbReference type="Proteomes" id="UP000003586">
    <property type="component" value="Chromosome"/>
</dbReference>
<feature type="transmembrane region" description="Helical" evidence="6">
    <location>
        <begin position="193"/>
        <end position="212"/>
    </location>
</feature>
<keyword evidence="4 6" id="KW-1133">Transmembrane helix</keyword>
<feature type="transmembrane region" description="Helical" evidence="6">
    <location>
        <begin position="80"/>
        <end position="99"/>
    </location>
</feature>
<evidence type="ECO:0000313" key="7">
    <source>
        <dbReference type="EMBL" id="AHF14133.1"/>
    </source>
</evidence>
<dbReference type="EMBL" id="CP007035">
    <property type="protein sequence ID" value="AHF14133.1"/>
    <property type="molecule type" value="Genomic_DNA"/>
</dbReference>
<feature type="transmembrane region" description="Helical" evidence="6">
    <location>
        <begin position="46"/>
        <end position="68"/>
    </location>
</feature>
<evidence type="ECO:0000256" key="4">
    <source>
        <dbReference type="ARBA" id="ARBA00022989"/>
    </source>
</evidence>
<name>W0EX38_9BACT</name>
<keyword evidence="3 6" id="KW-0812">Transmembrane</keyword>
<keyword evidence="2" id="KW-1003">Cell membrane</keyword>
<sequence length="231" mass="25656">MTESIAKGWVRVFITGMVISFLGCLPLGTLNIAAMQIAINQSVENALLFSLGALTAEMIYVRLSLVAMDWVRKQEKIFRMLEWLTLLIIVALAVSSLYAAMHPQQGRNVILNNNLPSYILGLSMSALNPVQIPFWFGWSTVLFTKNVLKPQAAYYNTYIIGIGLGTMLGNCVFIFGGRLIASKIQNNQSLMNYVIGGVFVITALIQCWRMFVKKKDIGAKLHETEEGMPNA</sequence>
<keyword evidence="8" id="KW-1185">Reference proteome</keyword>
<dbReference type="AlphaFoldDB" id="W0EX38"/>
<protein>
    <submittedName>
        <fullName evidence="7">Lysine transporter LysE</fullName>
    </submittedName>
</protein>
<evidence type="ECO:0000256" key="6">
    <source>
        <dbReference type="SAM" id="Phobius"/>
    </source>
</evidence>
<keyword evidence="5 6" id="KW-0472">Membrane</keyword>
<dbReference type="eggNOG" id="COG1280">
    <property type="taxonomic scope" value="Bacteria"/>
</dbReference>
<proteinExistence type="predicted"/>
<comment type="subcellular location">
    <subcellularLocation>
        <location evidence="1">Cell membrane</location>
        <topology evidence="1">Multi-pass membrane protein</topology>
    </subcellularLocation>
</comment>
<accession>W0EX38</accession>
<dbReference type="InterPro" id="IPR001123">
    <property type="entry name" value="LeuE-type"/>
</dbReference>
<dbReference type="PROSITE" id="PS51257">
    <property type="entry name" value="PROKAR_LIPOPROTEIN"/>
    <property type="match status" value="1"/>
</dbReference>
<dbReference type="Pfam" id="PF01810">
    <property type="entry name" value="LysE"/>
    <property type="match status" value="1"/>
</dbReference>
<feature type="transmembrane region" description="Helical" evidence="6">
    <location>
        <begin position="155"/>
        <end position="181"/>
    </location>
</feature>
<dbReference type="KEGG" id="nso:NIASO_00850"/>